<name>A0A556AW45_9BURK</name>
<feature type="domain" description="ABC transporter" evidence="8">
    <location>
        <begin position="14"/>
        <end position="264"/>
    </location>
</feature>
<dbReference type="GO" id="GO:0005524">
    <property type="term" value="F:ATP binding"/>
    <property type="evidence" value="ECO:0007669"/>
    <property type="project" value="UniProtKB-KW"/>
</dbReference>
<evidence type="ECO:0000256" key="4">
    <source>
        <dbReference type="ARBA" id="ARBA00022475"/>
    </source>
</evidence>
<dbReference type="OrthoDB" id="9802772at2"/>
<gene>
    <name evidence="9" type="ORF">FOZ76_07425</name>
</gene>
<dbReference type="GO" id="GO:0015833">
    <property type="term" value="P:peptide transport"/>
    <property type="evidence" value="ECO:0007669"/>
    <property type="project" value="InterPro"/>
</dbReference>
<comment type="caution">
    <text evidence="9">The sequence shown here is derived from an EMBL/GenBank/DDBJ whole genome shotgun (WGS) entry which is preliminary data.</text>
</comment>
<dbReference type="NCBIfam" id="NF008453">
    <property type="entry name" value="PRK11308.1"/>
    <property type="match status" value="2"/>
</dbReference>
<reference evidence="9 10" key="1">
    <citation type="submission" date="2019-07" db="EMBL/GenBank/DDBJ databases">
        <title>Qingshengfaniella alkalisoli gen. nov., sp. nov., isolated from saline soil.</title>
        <authorList>
            <person name="Xu L."/>
            <person name="Huang X.-X."/>
            <person name="Sun J.-Q."/>
        </authorList>
    </citation>
    <scope>NUCLEOTIDE SEQUENCE [LARGE SCALE GENOMIC DNA]</scope>
    <source>
        <strain evidence="9 10">DSM 27279</strain>
    </source>
</reference>
<dbReference type="InterPro" id="IPR017871">
    <property type="entry name" value="ABC_transporter-like_CS"/>
</dbReference>
<dbReference type="GO" id="GO:0005886">
    <property type="term" value="C:plasma membrane"/>
    <property type="evidence" value="ECO:0007669"/>
    <property type="project" value="UniProtKB-SubCell"/>
</dbReference>
<sequence length="646" mass="68290">MSTLPKPSAGGPLLRVQDLAVEIQSERGTQQAVKSLALAIERGQTFALVGESGCGKSITALALLRLLPDAASIAGGRVELLGEDIYRLPEADMRRVRGGRIGIIFQEPSTSLNPVMRVGDQILETLYAHTLLRGAKARAKAIDWLRRVGIPEPERRIDDYPFQLSGGQKQRVMIAIALAAEPALLIADEPTTALDVTIQAQVLDLLADLQRELGMAILLITHDLAVVRNVAHHVALMYGGEIVETASAESFFAKPRHPYARLLFNAIPSWEKRGRPLSSVSSAQLFASLRGTPGRAAAPAMPYTGTAASVPGMAGTGPGVLAVEREPLGAQARDPHAMAADLLGAGAGSAARGAADAPVAQTEADRVGAPGAAARPAGEPVLSVRDLVVHYPIRKGVLRRRVGEVRAVDGVSFELAPGRTLALLGESGCGKTTTGKALLRLLDRNADIRGAAELAGRPLLTARGRDLQALRRELQIVFQDPFASLDPRMRIGDVLDEAMTALGLGGARSERQARAAALLERVGLPADATSRFPHEFSGGQRQRVAIARALAASPRVLVLDEPTSALDVSVQAQILNLLRELQAELGIAYLFITHNFGVVEYIADDIAIMDAGRIVEAGPAEALLKSPAHAVTQRLLAAVPRLGALG</sequence>
<keyword evidence="5" id="KW-0547">Nucleotide-binding</keyword>
<dbReference type="Gene3D" id="3.40.50.300">
    <property type="entry name" value="P-loop containing nucleotide triphosphate hydrolases"/>
    <property type="match status" value="2"/>
</dbReference>
<evidence type="ECO:0000256" key="5">
    <source>
        <dbReference type="ARBA" id="ARBA00022741"/>
    </source>
</evidence>
<evidence type="ECO:0000313" key="10">
    <source>
        <dbReference type="Proteomes" id="UP000318405"/>
    </source>
</evidence>
<dbReference type="InterPro" id="IPR003593">
    <property type="entry name" value="AAA+_ATPase"/>
</dbReference>
<dbReference type="Pfam" id="PF00005">
    <property type="entry name" value="ABC_tran"/>
    <property type="match status" value="2"/>
</dbReference>
<feature type="domain" description="ABC transporter" evidence="8">
    <location>
        <begin position="393"/>
        <end position="636"/>
    </location>
</feature>
<dbReference type="SUPFAM" id="SSF52540">
    <property type="entry name" value="P-loop containing nucleoside triphosphate hydrolases"/>
    <property type="match status" value="2"/>
</dbReference>
<proteinExistence type="inferred from homology"/>
<dbReference type="PANTHER" id="PTHR43297:SF2">
    <property type="entry name" value="DIPEPTIDE TRANSPORT ATP-BINDING PROTEIN DPPD"/>
    <property type="match status" value="1"/>
</dbReference>
<keyword evidence="7" id="KW-0472">Membrane</keyword>
<evidence type="ECO:0000256" key="3">
    <source>
        <dbReference type="ARBA" id="ARBA00022448"/>
    </source>
</evidence>
<evidence type="ECO:0000256" key="6">
    <source>
        <dbReference type="ARBA" id="ARBA00022840"/>
    </source>
</evidence>
<dbReference type="PROSITE" id="PS50893">
    <property type="entry name" value="ABC_TRANSPORTER_2"/>
    <property type="match status" value="2"/>
</dbReference>
<evidence type="ECO:0000259" key="8">
    <source>
        <dbReference type="PROSITE" id="PS50893"/>
    </source>
</evidence>
<dbReference type="InterPro" id="IPR050388">
    <property type="entry name" value="ABC_Ni/Peptide_Import"/>
</dbReference>
<dbReference type="Pfam" id="PF08352">
    <property type="entry name" value="oligo_HPY"/>
    <property type="match status" value="2"/>
</dbReference>
<evidence type="ECO:0000256" key="2">
    <source>
        <dbReference type="ARBA" id="ARBA00005417"/>
    </source>
</evidence>
<dbReference type="GO" id="GO:0055085">
    <property type="term" value="P:transmembrane transport"/>
    <property type="evidence" value="ECO:0007669"/>
    <property type="project" value="UniProtKB-ARBA"/>
</dbReference>
<protein>
    <submittedName>
        <fullName evidence="9">ABC transporter ATP-binding protein</fullName>
    </submittedName>
</protein>
<dbReference type="FunFam" id="3.40.50.300:FF:000016">
    <property type="entry name" value="Oligopeptide ABC transporter ATP-binding component"/>
    <property type="match status" value="1"/>
</dbReference>
<dbReference type="PROSITE" id="PS00211">
    <property type="entry name" value="ABC_TRANSPORTER_1"/>
    <property type="match status" value="2"/>
</dbReference>
<keyword evidence="10" id="KW-1185">Reference proteome</keyword>
<evidence type="ECO:0000256" key="7">
    <source>
        <dbReference type="ARBA" id="ARBA00023136"/>
    </source>
</evidence>
<comment type="similarity">
    <text evidence="2">Belongs to the ABC transporter superfamily.</text>
</comment>
<evidence type="ECO:0000256" key="1">
    <source>
        <dbReference type="ARBA" id="ARBA00004417"/>
    </source>
</evidence>
<dbReference type="EMBL" id="VLTJ01000011">
    <property type="protein sequence ID" value="TSH97140.1"/>
    <property type="molecule type" value="Genomic_DNA"/>
</dbReference>
<keyword evidence="6 9" id="KW-0067">ATP-binding</keyword>
<keyword evidence="3" id="KW-0813">Transport</keyword>
<dbReference type="GO" id="GO:0016887">
    <property type="term" value="F:ATP hydrolysis activity"/>
    <property type="evidence" value="ECO:0007669"/>
    <property type="project" value="InterPro"/>
</dbReference>
<accession>A0A556AW45</accession>
<dbReference type="NCBIfam" id="NF007739">
    <property type="entry name" value="PRK10419.1"/>
    <property type="match status" value="2"/>
</dbReference>
<dbReference type="SMART" id="SM00382">
    <property type="entry name" value="AAA"/>
    <property type="match status" value="2"/>
</dbReference>
<dbReference type="RefSeq" id="WP_143947507.1">
    <property type="nucleotide sequence ID" value="NZ_BAABMB010000002.1"/>
</dbReference>
<dbReference type="InterPro" id="IPR013563">
    <property type="entry name" value="Oligopep_ABC_C"/>
</dbReference>
<comment type="subcellular location">
    <subcellularLocation>
        <location evidence="1">Cell inner membrane</location>
        <topology evidence="1">Peripheral membrane protein</topology>
    </subcellularLocation>
</comment>
<organism evidence="9 10">
    <name type="scientific">Verticiella sediminum</name>
    <dbReference type="NCBI Taxonomy" id="1247510"/>
    <lineage>
        <taxon>Bacteria</taxon>
        <taxon>Pseudomonadati</taxon>
        <taxon>Pseudomonadota</taxon>
        <taxon>Betaproteobacteria</taxon>
        <taxon>Burkholderiales</taxon>
        <taxon>Alcaligenaceae</taxon>
        <taxon>Verticiella</taxon>
    </lineage>
</organism>
<keyword evidence="4" id="KW-1003">Cell membrane</keyword>
<dbReference type="Proteomes" id="UP000318405">
    <property type="component" value="Unassembled WGS sequence"/>
</dbReference>
<dbReference type="CDD" id="cd03257">
    <property type="entry name" value="ABC_NikE_OppD_transporters"/>
    <property type="match status" value="2"/>
</dbReference>
<dbReference type="InterPro" id="IPR027417">
    <property type="entry name" value="P-loop_NTPase"/>
</dbReference>
<dbReference type="AlphaFoldDB" id="A0A556AW45"/>
<dbReference type="InterPro" id="IPR003439">
    <property type="entry name" value="ABC_transporter-like_ATP-bd"/>
</dbReference>
<dbReference type="PANTHER" id="PTHR43297">
    <property type="entry name" value="OLIGOPEPTIDE TRANSPORT ATP-BINDING PROTEIN APPD"/>
    <property type="match status" value="1"/>
</dbReference>
<evidence type="ECO:0000313" key="9">
    <source>
        <dbReference type="EMBL" id="TSH97140.1"/>
    </source>
</evidence>